<dbReference type="InterPro" id="IPR011545">
    <property type="entry name" value="DEAD/DEAH_box_helicase_dom"/>
</dbReference>
<feature type="compositionally biased region" description="Low complexity" evidence="5">
    <location>
        <begin position="83"/>
        <end position="93"/>
    </location>
</feature>
<dbReference type="PROSITE" id="PS51192">
    <property type="entry name" value="HELICASE_ATP_BIND_1"/>
    <property type="match status" value="1"/>
</dbReference>
<dbReference type="GO" id="GO:0005739">
    <property type="term" value="C:mitochondrion"/>
    <property type="evidence" value="ECO:0000318"/>
    <property type="project" value="GO_Central"/>
</dbReference>
<keyword evidence="9" id="KW-1185">Reference proteome</keyword>
<dbReference type="Pfam" id="PF00271">
    <property type="entry name" value="Helicase_C"/>
    <property type="match status" value="1"/>
</dbReference>
<dbReference type="PROSITE" id="PS51194">
    <property type="entry name" value="HELICASE_CTER"/>
    <property type="match status" value="1"/>
</dbReference>
<feature type="domain" description="Helicase ATP-binding" evidence="6">
    <location>
        <begin position="164"/>
        <end position="362"/>
    </location>
</feature>
<dbReference type="AlphaFoldDB" id="A9V6B1"/>
<dbReference type="Proteomes" id="UP000001357">
    <property type="component" value="Unassembled WGS sequence"/>
</dbReference>
<feature type="non-terminal residue" evidence="8">
    <location>
        <position position="533"/>
    </location>
</feature>
<keyword evidence="1" id="KW-0547">Nucleotide-binding</keyword>
<dbReference type="SMART" id="SM00487">
    <property type="entry name" value="DEXDc"/>
    <property type="match status" value="1"/>
</dbReference>
<evidence type="ECO:0000259" key="6">
    <source>
        <dbReference type="PROSITE" id="PS51192"/>
    </source>
</evidence>
<feature type="compositionally biased region" description="Low complexity" evidence="5">
    <location>
        <begin position="60"/>
        <end position="74"/>
    </location>
</feature>
<feature type="region of interest" description="Disordered" evidence="5">
    <location>
        <begin position="308"/>
        <end position="332"/>
    </location>
</feature>
<evidence type="ECO:0000256" key="1">
    <source>
        <dbReference type="ARBA" id="ARBA00022741"/>
    </source>
</evidence>
<dbReference type="GO" id="GO:0004386">
    <property type="term" value="F:helicase activity"/>
    <property type="evidence" value="ECO:0007669"/>
    <property type="project" value="UniProtKB-KW"/>
</dbReference>
<dbReference type="InterPro" id="IPR027417">
    <property type="entry name" value="P-loop_NTPase"/>
</dbReference>
<dbReference type="GO" id="GO:0016787">
    <property type="term" value="F:hydrolase activity"/>
    <property type="evidence" value="ECO:0007669"/>
    <property type="project" value="UniProtKB-KW"/>
</dbReference>
<dbReference type="CDD" id="cd18787">
    <property type="entry name" value="SF2_C_DEAD"/>
    <property type="match status" value="1"/>
</dbReference>
<dbReference type="PANTHER" id="PTHR47960">
    <property type="entry name" value="DEAD-BOX ATP-DEPENDENT RNA HELICASE 50"/>
    <property type="match status" value="1"/>
</dbReference>
<dbReference type="InterPro" id="IPR001650">
    <property type="entry name" value="Helicase_C-like"/>
</dbReference>
<organism evidence="8 9">
    <name type="scientific">Monosiga brevicollis</name>
    <name type="common">Choanoflagellate</name>
    <dbReference type="NCBI Taxonomy" id="81824"/>
    <lineage>
        <taxon>Eukaryota</taxon>
        <taxon>Choanoflagellata</taxon>
        <taxon>Craspedida</taxon>
        <taxon>Salpingoecidae</taxon>
        <taxon>Monosiga</taxon>
    </lineage>
</organism>
<accession>A9V6B1</accession>
<dbReference type="STRING" id="81824.A9V6B1"/>
<dbReference type="GO" id="GO:0003676">
    <property type="term" value="F:nucleic acid binding"/>
    <property type="evidence" value="ECO:0007669"/>
    <property type="project" value="InterPro"/>
</dbReference>
<sequence>MAARVAHAVVRVGTEWIEQGPDVARRLSLWGCGARGVRRGLFTARLSAREPRWVESAWNPEDPTADVPAAAAPTGRHGNETRSAASKGKAGSPAPAPRWKRWLNPGESGTPDTIKRVSNTLRTSGRSIFSQGDSLQQLPIHPEVRHALKSYRFSQATHIQTLACARLVNGQSLLLAAPTGTGKTMAYLLPVLSRLLAQREAHGAPGPQQARAVIVAPTRLLARQIFDHAQQLCAGPSGLQACLATQSGTLTHLQDGVDVLVGVPGRLQQLLVEQRLHPSYMTTLVLDEVDILLREFADDLAPLWRHVEQREQHTPSRSPPAEASPANPTPARGSLQLIAVGATITSGAYERLRTHWPKIELAGTRDLHLLPSRISHTFRKLKGPNVKPLELKSILFQPDWQAMILFVPDATTLAWAVKFVKEQGLQSAAVCGTMSEATRRAELARFQEDRVNILICTDIAARGLDLPQVDLVVNYTLPQTDHAYLHRIGRTGRAGKRGSVINLVSKQDRQRAHELEVLIHRHRKGNVQPLPTD</sequence>
<dbReference type="EMBL" id="CH991562">
    <property type="protein sequence ID" value="EDQ86960.1"/>
    <property type="molecule type" value="Genomic_DNA"/>
</dbReference>
<keyword evidence="2" id="KW-0378">Hydrolase</keyword>
<evidence type="ECO:0008006" key="10">
    <source>
        <dbReference type="Google" id="ProtNLM"/>
    </source>
</evidence>
<evidence type="ECO:0000259" key="7">
    <source>
        <dbReference type="PROSITE" id="PS51194"/>
    </source>
</evidence>
<dbReference type="InterPro" id="IPR014001">
    <property type="entry name" value="Helicase_ATP-bd"/>
</dbReference>
<dbReference type="Gene3D" id="3.40.50.300">
    <property type="entry name" value="P-loop containing nucleotide triphosphate hydrolases"/>
    <property type="match status" value="2"/>
</dbReference>
<dbReference type="KEGG" id="mbr:MONBRDRAFT_38208"/>
<evidence type="ECO:0000313" key="9">
    <source>
        <dbReference type="Proteomes" id="UP000001357"/>
    </source>
</evidence>
<dbReference type="GO" id="GO:1902775">
    <property type="term" value="P:mitochondrial large ribosomal subunit assembly"/>
    <property type="evidence" value="ECO:0000318"/>
    <property type="project" value="GO_Central"/>
</dbReference>
<dbReference type="eggNOG" id="KOG0331">
    <property type="taxonomic scope" value="Eukaryota"/>
</dbReference>
<dbReference type="GeneID" id="5893506"/>
<gene>
    <name evidence="8" type="ORF">MONBRDRAFT_38208</name>
</gene>
<evidence type="ECO:0000256" key="5">
    <source>
        <dbReference type="SAM" id="MobiDB-lite"/>
    </source>
</evidence>
<evidence type="ECO:0000256" key="2">
    <source>
        <dbReference type="ARBA" id="ARBA00022801"/>
    </source>
</evidence>
<dbReference type="InParanoid" id="A9V6B1"/>
<dbReference type="SMART" id="SM00490">
    <property type="entry name" value="HELICc"/>
    <property type="match status" value="1"/>
</dbReference>
<dbReference type="CDD" id="cd00268">
    <property type="entry name" value="DEADc"/>
    <property type="match status" value="1"/>
</dbReference>
<dbReference type="RefSeq" id="XP_001748199.1">
    <property type="nucleotide sequence ID" value="XM_001748147.1"/>
</dbReference>
<evidence type="ECO:0000256" key="4">
    <source>
        <dbReference type="ARBA" id="ARBA00022840"/>
    </source>
</evidence>
<dbReference type="Pfam" id="PF00270">
    <property type="entry name" value="DEAD"/>
    <property type="match status" value="1"/>
</dbReference>
<name>A9V6B1_MONBE</name>
<dbReference type="InterPro" id="IPR044742">
    <property type="entry name" value="DEAD/DEAH_RhlB"/>
</dbReference>
<dbReference type="GO" id="GO:0005524">
    <property type="term" value="F:ATP binding"/>
    <property type="evidence" value="ECO:0007669"/>
    <property type="project" value="UniProtKB-KW"/>
</dbReference>
<feature type="domain" description="Helicase C-terminal" evidence="7">
    <location>
        <begin position="390"/>
        <end position="533"/>
    </location>
</feature>
<feature type="region of interest" description="Disordered" evidence="5">
    <location>
        <begin position="57"/>
        <end position="115"/>
    </location>
</feature>
<protein>
    <recommendedName>
        <fullName evidence="10">RNA helicase</fullName>
    </recommendedName>
</protein>
<dbReference type="SUPFAM" id="SSF52540">
    <property type="entry name" value="P-loop containing nucleoside triphosphate hydrolases"/>
    <property type="match status" value="1"/>
</dbReference>
<proteinExistence type="predicted"/>
<keyword evidence="3" id="KW-0347">Helicase</keyword>
<evidence type="ECO:0000256" key="3">
    <source>
        <dbReference type="ARBA" id="ARBA00022806"/>
    </source>
</evidence>
<evidence type="ECO:0000313" key="8">
    <source>
        <dbReference type="EMBL" id="EDQ86960.1"/>
    </source>
</evidence>
<keyword evidence="4" id="KW-0067">ATP-binding</keyword>
<feature type="compositionally biased region" description="Low complexity" evidence="5">
    <location>
        <begin position="315"/>
        <end position="331"/>
    </location>
</feature>
<reference evidence="8 9" key="1">
    <citation type="journal article" date="2008" name="Nature">
        <title>The genome of the choanoflagellate Monosiga brevicollis and the origin of metazoans.</title>
        <authorList>
            <consortium name="JGI Sequencing"/>
            <person name="King N."/>
            <person name="Westbrook M.J."/>
            <person name="Young S.L."/>
            <person name="Kuo A."/>
            <person name="Abedin M."/>
            <person name="Chapman J."/>
            <person name="Fairclough S."/>
            <person name="Hellsten U."/>
            <person name="Isogai Y."/>
            <person name="Letunic I."/>
            <person name="Marr M."/>
            <person name="Pincus D."/>
            <person name="Putnam N."/>
            <person name="Rokas A."/>
            <person name="Wright K.J."/>
            <person name="Zuzow R."/>
            <person name="Dirks W."/>
            <person name="Good M."/>
            <person name="Goodstein D."/>
            <person name="Lemons D."/>
            <person name="Li W."/>
            <person name="Lyons J.B."/>
            <person name="Morris A."/>
            <person name="Nichols S."/>
            <person name="Richter D.J."/>
            <person name="Salamov A."/>
            <person name="Bork P."/>
            <person name="Lim W.A."/>
            <person name="Manning G."/>
            <person name="Miller W.T."/>
            <person name="McGinnis W."/>
            <person name="Shapiro H."/>
            <person name="Tjian R."/>
            <person name="Grigoriev I.V."/>
            <person name="Rokhsar D."/>
        </authorList>
    </citation>
    <scope>NUCLEOTIDE SEQUENCE [LARGE SCALE GENOMIC DNA]</scope>
    <source>
        <strain evidence="9">MX1 / ATCC 50154</strain>
    </source>
</reference>